<dbReference type="Proteomes" id="UP000002059">
    <property type="component" value="Partially assembled WGS sequence"/>
</dbReference>
<gene>
    <name evidence="2" type="ORF">PAAG_00300</name>
</gene>
<organism evidence="2 3">
    <name type="scientific">Paracoccidioides lutzii (strain ATCC MYA-826 / Pb01)</name>
    <name type="common">Paracoccidioides brasiliensis</name>
    <dbReference type="NCBI Taxonomy" id="502779"/>
    <lineage>
        <taxon>Eukaryota</taxon>
        <taxon>Fungi</taxon>
        <taxon>Dikarya</taxon>
        <taxon>Ascomycota</taxon>
        <taxon>Pezizomycotina</taxon>
        <taxon>Eurotiomycetes</taxon>
        <taxon>Eurotiomycetidae</taxon>
        <taxon>Onygenales</taxon>
        <taxon>Ajellomycetaceae</taxon>
        <taxon>Paracoccidioides</taxon>
    </lineage>
</organism>
<dbReference type="AlphaFoldDB" id="C1GP55"/>
<evidence type="ECO:0000313" key="3">
    <source>
        <dbReference type="Proteomes" id="UP000002059"/>
    </source>
</evidence>
<dbReference type="EMBL" id="KN293992">
    <property type="protein sequence ID" value="EEH35977.2"/>
    <property type="molecule type" value="Genomic_DNA"/>
</dbReference>
<feature type="compositionally biased region" description="Polar residues" evidence="1">
    <location>
        <begin position="1"/>
        <end position="10"/>
    </location>
</feature>
<evidence type="ECO:0000256" key="1">
    <source>
        <dbReference type="SAM" id="MobiDB-lite"/>
    </source>
</evidence>
<sequence length="62" mass="6622">MALAKTNFNNDGRHMRANEPAAAHSGRSPSAPSTAHTHQISLLTAFSTRHERSPNASRSLVG</sequence>
<evidence type="ECO:0000313" key="2">
    <source>
        <dbReference type="EMBL" id="EEH35977.2"/>
    </source>
</evidence>
<accession>C1GP55</accession>
<name>C1GP55_PARBA</name>
<keyword evidence="3" id="KW-1185">Reference proteome</keyword>
<reference evidence="2 3" key="1">
    <citation type="journal article" date="2011" name="PLoS Genet.">
        <title>Comparative genomic analysis of human fungal pathogens causing paracoccidioidomycosis.</title>
        <authorList>
            <person name="Desjardins C.A."/>
            <person name="Champion M.D."/>
            <person name="Holder J.W."/>
            <person name="Muszewska A."/>
            <person name="Goldberg J."/>
            <person name="Bailao A.M."/>
            <person name="Brigido M.M."/>
            <person name="Ferreira M.E."/>
            <person name="Garcia A.M."/>
            <person name="Grynberg M."/>
            <person name="Gujja S."/>
            <person name="Heiman D.I."/>
            <person name="Henn M.R."/>
            <person name="Kodira C.D."/>
            <person name="Leon-Narvaez H."/>
            <person name="Longo L.V."/>
            <person name="Ma L.J."/>
            <person name="Malavazi I."/>
            <person name="Matsuo A.L."/>
            <person name="Morais F.V."/>
            <person name="Pereira M."/>
            <person name="Rodriguez-Brito S."/>
            <person name="Sakthikumar S."/>
            <person name="Salem-Izacc S.M."/>
            <person name="Sykes S.M."/>
            <person name="Teixeira M.M."/>
            <person name="Vallejo M.C."/>
            <person name="Walter M.E."/>
            <person name="Yandava C."/>
            <person name="Young S."/>
            <person name="Zeng Q."/>
            <person name="Zucker J."/>
            <person name="Felipe M.S."/>
            <person name="Goldman G.H."/>
            <person name="Haas B.J."/>
            <person name="McEwen J.G."/>
            <person name="Nino-Vega G."/>
            <person name="Puccia R."/>
            <person name="San-Blas G."/>
            <person name="Soares C.M."/>
            <person name="Birren B.W."/>
            <person name="Cuomo C.A."/>
        </authorList>
    </citation>
    <scope>NUCLEOTIDE SEQUENCE [LARGE SCALE GENOMIC DNA]</scope>
    <source>
        <strain evidence="3">ATCC MYA-826 / Pb01</strain>
    </source>
</reference>
<feature type="compositionally biased region" description="Polar residues" evidence="1">
    <location>
        <begin position="27"/>
        <end position="39"/>
    </location>
</feature>
<feature type="region of interest" description="Disordered" evidence="1">
    <location>
        <begin position="1"/>
        <end position="39"/>
    </location>
</feature>
<dbReference type="HOGENOM" id="CLU_2904776_0_0_1"/>
<dbReference type="VEuPathDB" id="FungiDB:PAAG_00300"/>
<protein>
    <submittedName>
        <fullName evidence="2">Uncharacterized protein</fullName>
    </submittedName>
</protein>
<dbReference type="GeneID" id="9100846"/>
<dbReference type="KEGG" id="pbl:PAAG_00300"/>
<proteinExistence type="predicted"/>
<dbReference type="RefSeq" id="XP_002797761.2">
    <property type="nucleotide sequence ID" value="XM_002797715.2"/>
</dbReference>